<gene>
    <name evidence="1" type="ordered locus">RMDY18_13590</name>
</gene>
<evidence type="ECO:0000313" key="1">
    <source>
        <dbReference type="EMBL" id="BAI65191.1"/>
    </source>
</evidence>
<dbReference type="Proteomes" id="UP000001883">
    <property type="component" value="Chromosome"/>
</dbReference>
<dbReference type="STRING" id="680646.RMDY18_13590"/>
<name>D2NU65_ROTMD</name>
<dbReference type="AlphaFoldDB" id="D2NU65"/>
<accession>D2NU65</accession>
<organism evidence="1 2">
    <name type="scientific">Rothia mucilaginosa (strain DY-18)</name>
    <name type="common">Stomatococcus mucilaginosus</name>
    <dbReference type="NCBI Taxonomy" id="680646"/>
    <lineage>
        <taxon>Bacteria</taxon>
        <taxon>Bacillati</taxon>
        <taxon>Actinomycetota</taxon>
        <taxon>Actinomycetes</taxon>
        <taxon>Micrococcales</taxon>
        <taxon>Micrococcaceae</taxon>
        <taxon>Rothia</taxon>
    </lineage>
</organism>
<protein>
    <submittedName>
        <fullName evidence="1">Large exoprotein</fullName>
    </submittedName>
</protein>
<sequence>MRAGCSLFFAFCLLLGGDADLLGGAQLGAGGAGVLFDFLVGRRFGATGNDFDGGLVLFKLYREALGRLGGCFCGQCPLDDFVFEAVVAHGDESAAEVERLQGCRHGAFEGFKLVVHFDAQRLEGALGGVAAGALRGDGHSLLNNAYELTGGFQGRVGAGGADGAGDTRCELLFAPVADNAAQLVFAVFVDNNTGGELIFGVHAHVQGRVVGVGEAAGAFVQLHGGDAQVHQDAVDALHAGGFHGAVNFIVDGVDGHETLTEACQTLTGDGVRLQVAVNADQHKVFEAFEQRLGVATHAEGAINNVGGAAFLNGALNTGRQQVNATVQHHGHVAFTGFTLGEVLNGCAGDLDGSAGCGRTGFGGVFYAHGCSCESLSCGKIYGRVVR</sequence>
<dbReference type="KEGG" id="rmu:RMDY18_13590"/>
<proteinExistence type="predicted"/>
<keyword evidence="2" id="KW-1185">Reference proteome</keyword>
<dbReference type="EMBL" id="AP011540">
    <property type="protein sequence ID" value="BAI65191.1"/>
    <property type="molecule type" value="Genomic_DNA"/>
</dbReference>
<evidence type="ECO:0000313" key="2">
    <source>
        <dbReference type="Proteomes" id="UP000001883"/>
    </source>
</evidence>
<reference evidence="1 2" key="3">
    <citation type="journal article" date="2010" name="Sequencing">
        <title>Complete Genome Sequence of Rothia mucilaginosa DY-18: A Clinical Isolate with Dense Meshwork-Like Structures from a Persistent Apical Periodontitis Lesion.</title>
        <authorList>
            <person name="Yamane K."/>
            <person name="Nambu T."/>
            <person name="Yamanaka T."/>
            <person name="Mashimo C."/>
            <person name="Sugimori C."/>
            <person name="Leung K.-P."/>
            <person name="Fukushima H."/>
        </authorList>
    </citation>
    <scope>NUCLEOTIDE SEQUENCE [LARGE SCALE GENOMIC DNA]</scope>
    <source>
        <strain evidence="1 2">DY-18</strain>
    </source>
</reference>
<dbReference type="eggNOG" id="ENOG502ZX7P">
    <property type="taxonomic scope" value="Bacteria"/>
</dbReference>
<reference evidence="1 2" key="2">
    <citation type="journal article" date="2010" name="J Osaka Dent Univ">
        <title>Isolation and identification of Rothia mucilaginosa from persistent apical periodontitis lesions.</title>
        <authorList>
            <person name="Yamane K."/>
            <person name="Yoshida M."/>
            <person name="Fujihira T."/>
            <person name="Baba T."/>
            <person name="Tsuji N."/>
            <person name="Hayashi H."/>
            <person name="Sugimori C."/>
            <person name="Yamanaka T."/>
            <person name="Mashimo C."/>
            <person name="Nambu T."/>
            <person name="Kawai H."/>
            <person name="Fukushima H."/>
        </authorList>
    </citation>
    <scope>NUCLEOTIDE SEQUENCE [LARGE SCALE GENOMIC DNA]</scope>
    <source>
        <strain evidence="1 2">DY-18</strain>
    </source>
</reference>
<reference evidence="2" key="1">
    <citation type="submission" date="2009-07" db="EMBL/GenBank/DDBJ databases">
        <title>Complete genome sequence of Rothia mucilaginosa DJ.</title>
        <authorList>
            <person name="Yamane K."/>
            <person name="Nambu T."/>
            <person name="Mashimo C."/>
            <person name="Sugimori C."/>
            <person name="Yamanaka T."/>
            <person name="Leung K."/>
            <person name="Fukushima H."/>
        </authorList>
    </citation>
    <scope>NUCLEOTIDE SEQUENCE [LARGE SCALE GENOMIC DNA]</scope>
    <source>
        <strain evidence="2">DY-18</strain>
    </source>
</reference>
<dbReference type="HOGENOM" id="CLU_715491_0_0_11"/>